<evidence type="ECO:0000256" key="1">
    <source>
        <dbReference type="SAM" id="MobiDB-lite"/>
    </source>
</evidence>
<gene>
    <name evidence="2" type="ORF">PXEA_LOCUS31404</name>
</gene>
<evidence type="ECO:0000313" key="2">
    <source>
        <dbReference type="EMBL" id="VEL37964.1"/>
    </source>
</evidence>
<evidence type="ECO:0000313" key="3">
    <source>
        <dbReference type="Proteomes" id="UP000784294"/>
    </source>
</evidence>
<proteinExistence type="predicted"/>
<sequence>MTSPVTVGPHSSPARHSDAGANSEATTRGVDVSKLATVQRVMSLTTESFTPLRHTTRHVRNSTRLHKNLGQEINKMLEGVAKKLHSKSKGQHRRACPAACSRVFCKRLSCYGRIKGCSSRQPNNTAMDN</sequence>
<protein>
    <submittedName>
        <fullName evidence="2">Uncharacterized protein</fullName>
    </submittedName>
</protein>
<dbReference type="EMBL" id="CAAALY010256468">
    <property type="protein sequence ID" value="VEL37964.1"/>
    <property type="molecule type" value="Genomic_DNA"/>
</dbReference>
<comment type="caution">
    <text evidence="2">The sequence shown here is derived from an EMBL/GenBank/DDBJ whole genome shotgun (WGS) entry which is preliminary data.</text>
</comment>
<accession>A0A448XJ74</accession>
<dbReference type="Proteomes" id="UP000784294">
    <property type="component" value="Unassembled WGS sequence"/>
</dbReference>
<feature type="region of interest" description="Disordered" evidence="1">
    <location>
        <begin position="1"/>
        <end position="32"/>
    </location>
</feature>
<keyword evidence="3" id="KW-1185">Reference proteome</keyword>
<name>A0A448XJ74_9PLAT</name>
<reference evidence="2" key="1">
    <citation type="submission" date="2018-11" db="EMBL/GenBank/DDBJ databases">
        <authorList>
            <consortium name="Pathogen Informatics"/>
        </authorList>
    </citation>
    <scope>NUCLEOTIDE SEQUENCE</scope>
</reference>
<dbReference type="AlphaFoldDB" id="A0A448XJ74"/>
<organism evidence="2 3">
    <name type="scientific">Protopolystoma xenopodis</name>
    <dbReference type="NCBI Taxonomy" id="117903"/>
    <lineage>
        <taxon>Eukaryota</taxon>
        <taxon>Metazoa</taxon>
        <taxon>Spiralia</taxon>
        <taxon>Lophotrochozoa</taxon>
        <taxon>Platyhelminthes</taxon>
        <taxon>Monogenea</taxon>
        <taxon>Polyopisthocotylea</taxon>
        <taxon>Polystomatidea</taxon>
        <taxon>Polystomatidae</taxon>
        <taxon>Protopolystoma</taxon>
    </lineage>
</organism>